<feature type="compositionally biased region" description="Polar residues" evidence="1">
    <location>
        <begin position="13"/>
        <end position="31"/>
    </location>
</feature>
<evidence type="ECO:0000313" key="4">
    <source>
        <dbReference type="Proteomes" id="UP000004773"/>
    </source>
</evidence>
<organism evidence="3 4">
    <name type="scientific">Gemella haemolysans M341</name>
    <dbReference type="NCBI Taxonomy" id="562981"/>
    <lineage>
        <taxon>Bacteria</taxon>
        <taxon>Bacillati</taxon>
        <taxon>Bacillota</taxon>
        <taxon>Bacilli</taxon>
        <taxon>Bacillales</taxon>
        <taxon>Gemellaceae</taxon>
        <taxon>Gemella</taxon>
    </lineage>
</organism>
<accession>A0AA87ANK5</accession>
<name>A0AA87ANK5_9BACL</name>
<dbReference type="Pfam" id="PF07564">
    <property type="entry name" value="DUF1542"/>
    <property type="match status" value="1"/>
</dbReference>
<feature type="non-terminal residue" evidence="3">
    <location>
        <position position="1"/>
    </location>
</feature>
<dbReference type="AlphaFoldDB" id="A0AA87ANK5"/>
<evidence type="ECO:0000256" key="1">
    <source>
        <dbReference type="SAM" id="MobiDB-lite"/>
    </source>
</evidence>
<dbReference type="InterPro" id="IPR011439">
    <property type="entry name" value="DUF1542"/>
</dbReference>
<evidence type="ECO:0000313" key="3">
    <source>
        <dbReference type="EMBL" id="EGF87828.1"/>
    </source>
</evidence>
<gene>
    <name evidence="3" type="ORF">HMPREF0428_01335</name>
</gene>
<reference evidence="3 4" key="1">
    <citation type="submission" date="2011-03" db="EMBL/GenBank/DDBJ databases">
        <title>The Genome Sequence of Gemella haemolysans M341.</title>
        <authorList>
            <consortium name="The Broad Institute Genome Sequencing Platform"/>
            <consortium name="The Broad Institute Genome Sequencing Center for Infectious Disease"/>
            <person name="Earl A."/>
            <person name="Ward D."/>
            <person name="Feldgarden M."/>
            <person name="Gevers D."/>
            <person name="Sibley C.D."/>
            <person name="Field T.R."/>
            <person name="Grinwis M."/>
            <person name="Eshaghurshan C.S."/>
            <person name="Surette M.G."/>
            <person name="Young S.K."/>
            <person name="Zeng Q."/>
            <person name="Gargeya S."/>
            <person name="Fitzgerald M."/>
            <person name="Haas B."/>
            <person name="Abouelleil A."/>
            <person name="Alvarado L."/>
            <person name="Arachchi H.M."/>
            <person name="Berlin A."/>
            <person name="Brown A."/>
            <person name="Chapman S.B."/>
            <person name="Chen Z."/>
            <person name="Dunbar C."/>
            <person name="Freedman E."/>
            <person name="Gearin G."/>
            <person name="Gellesch M."/>
            <person name="Goldberg J."/>
            <person name="Griggs A."/>
            <person name="Gujja S."/>
            <person name="Heilman E.R."/>
            <person name="Heiman D."/>
            <person name="Howarth C."/>
            <person name="Larson L."/>
            <person name="Lui A."/>
            <person name="MacDonald P.J.P."/>
            <person name="Mehta T."/>
            <person name="Montmayeur A."/>
            <person name="Murphy C."/>
            <person name="Neiman D."/>
            <person name="Pearson M."/>
            <person name="Priest M."/>
            <person name="Roberts A."/>
            <person name="Saif S."/>
            <person name="Shea T."/>
            <person name="Shenoy N."/>
            <person name="Sisk P."/>
            <person name="Stolte C."/>
            <person name="Sykes S."/>
            <person name="White J."/>
            <person name="Yandava C."/>
            <person name="Wortman J."/>
            <person name="Nusbaum C."/>
            <person name="Birren B."/>
        </authorList>
    </citation>
    <scope>NUCLEOTIDE SEQUENCE [LARGE SCALE GENOMIC DNA]</scope>
    <source>
        <strain evidence="3 4">M341</strain>
    </source>
</reference>
<dbReference type="RefSeq" id="WP_003147468.1">
    <property type="nucleotide sequence ID" value="NZ_GL883584.1"/>
</dbReference>
<dbReference type="EMBL" id="ACRO01000023">
    <property type="protein sequence ID" value="EGF87828.1"/>
    <property type="molecule type" value="Genomic_DNA"/>
</dbReference>
<proteinExistence type="predicted"/>
<comment type="caution">
    <text evidence="3">The sequence shown here is derived from an EMBL/GenBank/DDBJ whole genome shotgun (WGS) entry which is preliminary data.</text>
</comment>
<protein>
    <recommendedName>
        <fullName evidence="2">DUF1542 domain-containing protein</fullName>
    </recommendedName>
</protein>
<evidence type="ECO:0000259" key="2">
    <source>
        <dbReference type="Pfam" id="PF07564"/>
    </source>
</evidence>
<feature type="domain" description="DUF1542" evidence="2">
    <location>
        <begin position="1"/>
        <end position="33"/>
    </location>
</feature>
<dbReference type="Proteomes" id="UP000004773">
    <property type="component" value="Unassembled WGS sequence"/>
</dbReference>
<sequence length="42" mass="4477">EAKNNIDAARTNDAVTQAKTNGTTEVNNVNPQPEAKPAAKKR</sequence>
<feature type="region of interest" description="Disordered" evidence="1">
    <location>
        <begin position="1"/>
        <end position="42"/>
    </location>
</feature>